<dbReference type="STRING" id="444597.BST26_18340"/>
<evidence type="ECO:0000313" key="1">
    <source>
        <dbReference type="EMBL" id="ORA65697.1"/>
    </source>
</evidence>
<organism evidence="1 2">
    <name type="scientific">Mycolicibacterium insubricum</name>
    <dbReference type="NCBI Taxonomy" id="444597"/>
    <lineage>
        <taxon>Bacteria</taxon>
        <taxon>Bacillati</taxon>
        <taxon>Actinomycetota</taxon>
        <taxon>Actinomycetes</taxon>
        <taxon>Mycobacteriales</taxon>
        <taxon>Mycobacteriaceae</taxon>
        <taxon>Mycolicibacterium</taxon>
    </lineage>
</organism>
<name>A0A1X0CZW0_9MYCO</name>
<dbReference type="PROSITE" id="PS51257">
    <property type="entry name" value="PROKAR_LIPOPROTEIN"/>
    <property type="match status" value="1"/>
</dbReference>
<protein>
    <submittedName>
        <fullName evidence="1">Uncharacterized protein</fullName>
    </submittedName>
</protein>
<dbReference type="AlphaFoldDB" id="A0A1X0CZW0"/>
<sequence length="90" mass="9209">MNKILGVVGAGVCVVAVLAGCSSNKGGDTTCGDFNKMDAKGQTEVITAMLKDEKGKEPNNLEIAATKASAKAFCKTLGKDSSKVKDIKTG</sequence>
<proteinExistence type="predicted"/>
<dbReference type="EMBL" id="MVHS01000059">
    <property type="protein sequence ID" value="ORA65697.1"/>
    <property type="molecule type" value="Genomic_DNA"/>
</dbReference>
<reference evidence="1 2" key="1">
    <citation type="submission" date="2016-12" db="EMBL/GenBank/DDBJ databases">
        <title>The new phylogeny of genus Mycobacterium.</title>
        <authorList>
            <person name="Tortoli E."/>
            <person name="Trovato A."/>
            <person name="Cirillo D.M."/>
        </authorList>
    </citation>
    <scope>NUCLEOTIDE SEQUENCE [LARGE SCALE GENOMIC DNA]</scope>
    <source>
        <strain evidence="1 2">DSM 45130</strain>
    </source>
</reference>
<gene>
    <name evidence="1" type="ORF">BST26_18340</name>
</gene>
<dbReference type="Proteomes" id="UP000192801">
    <property type="component" value="Unassembled WGS sequence"/>
</dbReference>
<keyword evidence="2" id="KW-1185">Reference proteome</keyword>
<dbReference type="RefSeq" id="WP_083033014.1">
    <property type="nucleotide sequence ID" value="NZ_AP022618.1"/>
</dbReference>
<comment type="caution">
    <text evidence="1">The sequence shown here is derived from an EMBL/GenBank/DDBJ whole genome shotgun (WGS) entry which is preliminary data.</text>
</comment>
<dbReference type="OrthoDB" id="4567275at2"/>
<evidence type="ECO:0000313" key="2">
    <source>
        <dbReference type="Proteomes" id="UP000192801"/>
    </source>
</evidence>
<accession>A0A1X0CZW0</accession>